<gene>
    <name evidence="9" type="ORF">FDK13_10025</name>
</gene>
<reference evidence="9 10" key="1">
    <citation type="submission" date="2019-05" db="EMBL/GenBank/DDBJ databases">
        <title>Dyadobacter AR-3-8 sp. nov., isolated from arctic soil.</title>
        <authorList>
            <person name="Chaudhary D.K."/>
        </authorList>
    </citation>
    <scope>NUCLEOTIDE SEQUENCE [LARGE SCALE GENOMIC DNA]</scope>
    <source>
        <strain evidence="9 10">AR-3-8</strain>
    </source>
</reference>
<dbReference type="Proteomes" id="UP000304900">
    <property type="component" value="Unassembled WGS sequence"/>
</dbReference>
<feature type="domain" description="MacB-like periplasmic core" evidence="8">
    <location>
        <begin position="20"/>
        <end position="238"/>
    </location>
</feature>
<dbReference type="EMBL" id="SZVO01000004">
    <property type="protein sequence ID" value="TKT92306.1"/>
    <property type="molecule type" value="Genomic_DNA"/>
</dbReference>
<evidence type="ECO:0000259" key="8">
    <source>
        <dbReference type="Pfam" id="PF12704"/>
    </source>
</evidence>
<evidence type="ECO:0000256" key="3">
    <source>
        <dbReference type="ARBA" id="ARBA00022692"/>
    </source>
</evidence>
<feature type="domain" description="ABC3 transporter permease C-terminal" evidence="7">
    <location>
        <begin position="289"/>
        <end position="406"/>
    </location>
</feature>
<evidence type="ECO:0000313" key="9">
    <source>
        <dbReference type="EMBL" id="TKT92306.1"/>
    </source>
</evidence>
<dbReference type="GO" id="GO:0005886">
    <property type="term" value="C:plasma membrane"/>
    <property type="evidence" value="ECO:0007669"/>
    <property type="project" value="UniProtKB-SubCell"/>
</dbReference>
<feature type="transmembrane region" description="Helical" evidence="6">
    <location>
        <begin position="670"/>
        <end position="695"/>
    </location>
</feature>
<name>A0A4U6D6H6_9BACT</name>
<dbReference type="PANTHER" id="PTHR30572">
    <property type="entry name" value="MEMBRANE COMPONENT OF TRANSPORTER-RELATED"/>
    <property type="match status" value="1"/>
</dbReference>
<dbReference type="Pfam" id="PF12704">
    <property type="entry name" value="MacB_PCD"/>
    <property type="match status" value="1"/>
</dbReference>
<dbReference type="PROSITE" id="PS51257">
    <property type="entry name" value="PROKAR_LIPOPROTEIN"/>
    <property type="match status" value="1"/>
</dbReference>
<evidence type="ECO:0000256" key="6">
    <source>
        <dbReference type="SAM" id="Phobius"/>
    </source>
</evidence>
<feature type="transmembrane region" description="Helical" evidence="6">
    <location>
        <begin position="422"/>
        <end position="446"/>
    </location>
</feature>
<feature type="transmembrane region" description="Helical" evidence="6">
    <location>
        <begin position="377"/>
        <end position="401"/>
    </location>
</feature>
<keyword evidence="2" id="KW-1003">Cell membrane</keyword>
<keyword evidence="4 6" id="KW-1133">Transmembrane helix</keyword>
<comment type="subcellular location">
    <subcellularLocation>
        <location evidence="1">Cell membrane</location>
        <topology evidence="1">Multi-pass membrane protein</topology>
    </subcellularLocation>
</comment>
<feature type="domain" description="ABC3 transporter permease C-terminal" evidence="7">
    <location>
        <begin position="674"/>
        <end position="786"/>
    </location>
</feature>
<dbReference type="OrthoDB" id="5933722at2"/>
<dbReference type="PANTHER" id="PTHR30572:SF18">
    <property type="entry name" value="ABC-TYPE MACROLIDE FAMILY EXPORT SYSTEM PERMEASE COMPONENT 2"/>
    <property type="match status" value="1"/>
</dbReference>
<comment type="caution">
    <text evidence="9">The sequence shown here is derived from an EMBL/GenBank/DDBJ whole genome shotgun (WGS) entry which is preliminary data.</text>
</comment>
<accession>A0A4U6D6H6</accession>
<keyword evidence="5 6" id="KW-0472">Membrane</keyword>
<protein>
    <submittedName>
        <fullName evidence="9">FtsX-like permease family protein</fullName>
    </submittedName>
</protein>
<organism evidence="9 10">
    <name type="scientific">Dyadobacter frigoris</name>
    <dbReference type="NCBI Taxonomy" id="2576211"/>
    <lineage>
        <taxon>Bacteria</taxon>
        <taxon>Pseudomonadati</taxon>
        <taxon>Bacteroidota</taxon>
        <taxon>Cytophagia</taxon>
        <taxon>Cytophagales</taxon>
        <taxon>Spirosomataceae</taxon>
        <taxon>Dyadobacter</taxon>
    </lineage>
</organism>
<dbReference type="GO" id="GO:0022857">
    <property type="term" value="F:transmembrane transporter activity"/>
    <property type="evidence" value="ECO:0007669"/>
    <property type="project" value="TreeGrafter"/>
</dbReference>
<evidence type="ECO:0000256" key="2">
    <source>
        <dbReference type="ARBA" id="ARBA00022475"/>
    </source>
</evidence>
<dbReference type="InterPro" id="IPR003838">
    <property type="entry name" value="ABC3_permease_C"/>
</dbReference>
<dbReference type="InterPro" id="IPR025857">
    <property type="entry name" value="MacB_PCD"/>
</dbReference>
<evidence type="ECO:0000256" key="1">
    <source>
        <dbReference type="ARBA" id="ARBA00004651"/>
    </source>
</evidence>
<evidence type="ECO:0000256" key="5">
    <source>
        <dbReference type="ARBA" id="ARBA00023136"/>
    </source>
</evidence>
<evidence type="ECO:0000313" key="10">
    <source>
        <dbReference type="Proteomes" id="UP000304900"/>
    </source>
</evidence>
<feature type="transmembrane region" description="Helical" evidence="6">
    <location>
        <begin position="334"/>
        <end position="357"/>
    </location>
</feature>
<dbReference type="AlphaFoldDB" id="A0A4U6D6H6"/>
<proteinExistence type="predicted"/>
<keyword evidence="3 6" id="KW-0812">Transmembrane</keyword>
<keyword evidence="10" id="KW-1185">Reference proteome</keyword>
<feature type="transmembrane region" description="Helical" evidence="6">
    <location>
        <begin position="722"/>
        <end position="742"/>
    </location>
</feature>
<evidence type="ECO:0000259" key="7">
    <source>
        <dbReference type="Pfam" id="PF02687"/>
    </source>
</evidence>
<dbReference type="RefSeq" id="WP_137339851.1">
    <property type="nucleotide sequence ID" value="NZ_BSQH01000007.1"/>
</dbReference>
<evidence type="ECO:0000256" key="4">
    <source>
        <dbReference type="ARBA" id="ARBA00022989"/>
    </source>
</evidence>
<dbReference type="InterPro" id="IPR050250">
    <property type="entry name" value="Macrolide_Exporter_MacB"/>
</dbReference>
<sequence>MLKNHFKIAFRNLWKHKAFSFINIMGLTVGMSACFLIGLYVHFELSYDNFHSKSDRIYRLVTDIKTPSETLEVDVTTWAFAPGMKNDFPEVEAFTRINAANFNVRKGNIQFKEEKAFFADSSLFKVFDFQLLNGNPSTALKEQLSVVLTEKTARKYFGNTDPIGQILFLSADTLAATVTGVMKNIPENSQIKADMFISMSTFTRKLNKKLDENWGDFGATSYLLLKPGSIAKTLQKKLPAFLESHAGKMFKESHVVYILSLEPLRQVYLRSNRGGAEKGNAANIYIFSAVAIFILLIACINFINLSTARSAERAKEVGIRKTFGAGKILLARQFLVESVLISILAFILSLLLSSSLIPWFNNLAGKTISYGILENALFVPGLFISAIVIGLLAGIYPALILSSFEPVKVLKGRFTTGFKGILLRKSLVTIQFSISIILIIATLIVYTQMTFMRDRDLGFSKDQMLIINSEGAPNRAVFRQSLDGLAGIQSTAASSSIPGGAFNGAYSEIENKSGDFQVGHLGLYLVDFNYMPQYKLKMAAGRIFSKDFGTDTTDAMIVNEAAVKLLGYSSPEEAIGKKFKQWGHEGKIIGVMKDFHFVSLHETIKPLTMRIDPANSNLISVKIEGNNIRKTLDIVENQWKLLMPNRPFSYYFADEFFDRQYRSEERFEKLFFNFAILAIFISCLGLLGLASYSTIQRTKEIGVRKVLGASTGNIVGLLSKDFLSLVLLAFVIASPLAFYGMNKWLQNFAYKTNIQWWIFAAAAILSVIIAFGTISYLSIKAALMNPVKSLQAE</sequence>
<feature type="transmembrane region" description="Helical" evidence="6">
    <location>
        <begin position="21"/>
        <end position="43"/>
    </location>
</feature>
<dbReference type="Pfam" id="PF02687">
    <property type="entry name" value="FtsX"/>
    <property type="match status" value="2"/>
</dbReference>
<feature type="transmembrane region" description="Helical" evidence="6">
    <location>
        <begin position="754"/>
        <end position="779"/>
    </location>
</feature>
<feature type="transmembrane region" description="Helical" evidence="6">
    <location>
        <begin position="284"/>
        <end position="305"/>
    </location>
</feature>